<comment type="subunit">
    <text evidence="12">Homodimer.</text>
</comment>
<dbReference type="GO" id="GO:0005829">
    <property type="term" value="C:cytosol"/>
    <property type="evidence" value="ECO:0007669"/>
    <property type="project" value="TreeGrafter"/>
</dbReference>
<dbReference type="PANTHER" id="PTHR10584:SF166">
    <property type="entry name" value="RIBOKINASE"/>
    <property type="match status" value="1"/>
</dbReference>
<feature type="binding site" evidence="12">
    <location>
        <position position="275"/>
    </location>
    <ligand>
        <name>K(+)</name>
        <dbReference type="ChEBI" id="CHEBI:29103"/>
    </ligand>
</feature>
<evidence type="ECO:0000256" key="4">
    <source>
        <dbReference type="ARBA" id="ARBA00022679"/>
    </source>
</evidence>
<keyword evidence="6 12" id="KW-0547">Nucleotide-binding</keyword>
<evidence type="ECO:0000256" key="2">
    <source>
        <dbReference type="ARBA" id="ARBA00012035"/>
    </source>
</evidence>
<feature type="binding site" evidence="12">
    <location>
        <position position="270"/>
    </location>
    <ligand>
        <name>K(+)</name>
        <dbReference type="ChEBI" id="CHEBI:29103"/>
    </ligand>
</feature>
<comment type="catalytic activity">
    <reaction evidence="12">
        <text>D-ribose + ATP = D-ribose 5-phosphate + ADP + H(+)</text>
        <dbReference type="Rhea" id="RHEA:13697"/>
        <dbReference type="ChEBI" id="CHEBI:15378"/>
        <dbReference type="ChEBI" id="CHEBI:30616"/>
        <dbReference type="ChEBI" id="CHEBI:47013"/>
        <dbReference type="ChEBI" id="CHEBI:78346"/>
        <dbReference type="ChEBI" id="CHEBI:456216"/>
        <dbReference type="EC" id="2.7.1.15"/>
    </reaction>
</comment>
<comment type="caution">
    <text evidence="12">Lacks conserved residue(s) required for the propagation of feature annotation.</text>
</comment>
<dbReference type="Pfam" id="PF00294">
    <property type="entry name" value="PfkB"/>
    <property type="match status" value="1"/>
</dbReference>
<keyword evidence="8 12" id="KW-0067">ATP-binding</keyword>
<organism evidence="14 15">
    <name type="scientific">Suicoccus acidiformans</name>
    <dbReference type="NCBI Taxonomy" id="2036206"/>
    <lineage>
        <taxon>Bacteria</taxon>
        <taxon>Bacillati</taxon>
        <taxon>Bacillota</taxon>
        <taxon>Bacilli</taxon>
        <taxon>Lactobacillales</taxon>
        <taxon>Aerococcaceae</taxon>
        <taxon>Suicoccus</taxon>
    </lineage>
</organism>
<dbReference type="RefSeq" id="WP_118991440.1">
    <property type="nucleotide sequence ID" value="NZ_CP023434.1"/>
</dbReference>
<comment type="activity regulation">
    <text evidence="12">Activated by a monovalent cation that binds near, but not in, the active site. The most likely occupant of the site in vivo is potassium. Ion binding induces a conformational change that may alter substrate affinity.</text>
</comment>
<evidence type="ECO:0000256" key="12">
    <source>
        <dbReference type="HAMAP-Rule" id="MF_01987"/>
    </source>
</evidence>
<dbReference type="Proteomes" id="UP000263232">
    <property type="component" value="Chromosome"/>
</dbReference>
<dbReference type="GO" id="GO:0005524">
    <property type="term" value="F:ATP binding"/>
    <property type="evidence" value="ECO:0007669"/>
    <property type="project" value="UniProtKB-UniRule"/>
</dbReference>
<sequence length="292" mass="31130">MKKILVIGSANVDFSVQTSYFPEAGETMLGEALMIQMGGKGNNQAVAASRLGGEVSMIAAIGQDLWGEQLLANWQEEKDNTTGVIARPEATGTAHITVAGGDNAIIVIPGANHHLQMHQINEQMALIDEADIVVLQLEIPLETVMSLIELLDEKGKIIILDPAPAQALPLALIEKCTYLTPNEGELEKLFKGPAEEVLAKYPQQVLLTKGKDGAYYHDGDKVVHIPSPAVTVVDTTGAGDTFAGALAVALAEEQPLKAAVQFAVRSASLACRKLGAQAGMPKRDDLEEWCEQ</sequence>
<evidence type="ECO:0000256" key="8">
    <source>
        <dbReference type="ARBA" id="ARBA00022840"/>
    </source>
</evidence>
<evidence type="ECO:0000256" key="3">
    <source>
        <dbReference type="ARBA" id="ARBA00016943"/>
    </source>
</evidence>
<feature type="binding site" evidence="12">
    <location>
        <begin position="11"/>
        <end position="13"/>
    </location>
    <ligand>
        <name>substrate</name>
    </ligand>
</feature>
<evidence type="ECO:0000256" key="7">
    <source>
        <dbReference type="ARBA" id="ARBA00022777"/>
    </source>
</evidence>
<feature type="active site" description="Proton acceptor" evidence="12">
    <location>
        <position position="240"/>
    </location>
</feature>
<keyword evidence="15" id="KW-1185">Reference proteome</keyword>
<accession>A0A347WNC7</accession>
<dbReference type="InterPro" id="IPR011611">
    <property type="entry name" value="PfkB_dom"/>
</dbReference>
<protein>
    <recommendedName>
        <fullName evidence="3 12">Ribokinase</fullName>
        <shortName evidence="12">RK</shortName>
        <ecNumber evidence="2 12">2.7.1.15</ecNumber>
    </recommendedName>
</protein>
<dbReference type="UniPathway" id="UPA00916">
    <property type="reaction ID" value="UER00889"/>
</dbReference>
<dbReference type="EC" id="2.7.1.15" evidence="2 12"/>
<evidence type="ECO:0000256" key="9">
    <source>
        <dbReference type="ARBA" id="ARBA00022842"/>
    </source>
</evidence>
<dbReference type="PROSITE" id="PS00584">
    <property type="entry name" value="PFKB_KINASES_2"/>
    <property type="match status" value="1"/>
</dbReference>
<comment type="similarity">
    <text evidence="1">Belongs to the carbohydrate kinase pfkB family.</text>
</comment>
<comment type="function">
    <text evidence="12">Catalyzes the phosphorylation of ribose at O-5 in a reaction requiring ATP and magnesium. The resulting D-ribose-5-phosphate can then be used either for sythesis of nucleotides, histidine, and tryptophan, or as a component of the pentose phosphate pathway.</text>
</comment>
<dbReference type="PANTHER" id="PTHR10584">
    <property type="entry name" value="SUGAR KINASE"/>
    <property type="match status" value="1"/>
</dbReference>
<dbReference type="GO" id="GO:0004747">
    <property type="term" value="F:ribokinase activity"/>
    <property type="evidence" value="ECO:0007669"/>
    <property type="project" value="UniProtKB-UniRule"/>
</dbReference>
<evidence type="ECO:0000256" key="1">
    <source>
        <dbReference type="ARBA" id="ARBA00005380"/>
    </source>
</evidence>
<feature type="binding site" evidence="12">
    <location>
        <position position="138"/>
    </location>
    <ligand>
        <name>substrate</name>
    </ligand>
</feature>
<dbReference type="SUPFAM" id="SSF53613">
    <property type="entry name" value="Ribokinase-like"/>
    <property type="match status" value="1"/>
</dbReference>
<feature type="domain" description="Carbohydrate kinase PfkB" evidence="13">
    <location>
        <begin position="1"/>
        <end position="282"/>
    </location>
</feature>
<comment type="subcellular location">
    <subcellularLocation>
        <location evidence="12">Cytoplasm</location>
    </subcellularLocation>
</comment>
<name>A0A347WNC7_9LACT</name>
<feature type="binding site" evidence="12">
    <location>
        <position position="234"/>
    </location>
    <ligand>
        <name>K(+)</name>
        <dbReference type="ChEBI" id="CHEBI:29103"/>
    </ligand>
</feature>
<dbReference type="GO" id="GO:0019303">
    <property type="term" value="P:D-ribose catabolic process"/>
    <property type="evidence" value="ECO:0007669"/>
    <property type="project" value="UniProtKB-UniRule"/>
</dbReference>
<comment type="cofactor">
    <cofactor evidence="12">
        <name>Mg(2+)</name>
        <dbReference type="ChEBI" id="CHEBI:18420"/>
    </cofactor>
    <text evidence="12">Requires a divalent cation, most likely magnesium in vivo, as an electrophilic catalyst to aid phosphoryl group transfer. It is the chelate of the metal and the nucleotide that is the actual substrate.</text>
</comment>
<keyword evidence="5 12" id="KW-0479">Metal-binding</keyword>
<dbReference type="NCBIfam" id="TIGR02152">
    <property type="entry name" value="D_ribokin_bact"/>
    <property type="match status" value="1"/>
</dbReference>
<reference evidence="14 15" key="1">
    <citation type="submission" date="2017-09" db="EMBL/GenBank/DDBJ databases">
        <title>Complete genome sequence of Oxytococcus suis strain ZY16052.</title>
        <authorList>
            <person name="Li F."/>
        </authorList>
    </citation>
    <scope>NUCLEOTIDE SEQUENCE [LARGE SCALE GENOMIC DNA]</scope>
    <source>
        <strain evidence="14 15">ZY16052</strain>
    </source>
</reference>
<dbReference type="Gene3D" id="3.40.1190.20">
    <property type="match status" value="1"/>
</dbReference>
<dbReference type="InterPro" id="IPR002173">
    <property type="entry name" value="Carboh/pur_kinase_PfkB_CS"/>
</dbReference>
<dbReference type="InterPro" id="IPR029056">
    <property type="entry name" value="Ribokinase-like"/>
</dbReference>
<keyword evidence="9 12" id="KW-0460">Magnesium</keyword>
<comment type="pathway">
    <text evidence="12">Carbohydrate metabolism; D-ribose degradation; D-ribose 5-phosphate from beta-D-ribopyranose: step 2/2.</text>
</comment>
<feature type="binding site" evidence="12">
    <location>
        <position position="273"/>
    </location>
    <ligand>
        <name>K(+)</name>
        <dbReference type="ChEBI" id="CHEBI:29103"/>
    </ligand>
</feature>
<keyword evidence="10 12" id="KW-0630">Potassium</keyword>
<keyword evidence="12" id="KW-0963">Cytoplasm</keyword>
<evidence type="ECO:0000256" key="10">
    <source>
        <dbReference type="ARBA" id="ARBA00022958"/>
    </source>
</evidence>
<feature type="binding site" evidence="12">
    <location>
        <position position="240"/>
    </location>
    <ligand>
        <name>substrate</name>
    </ligand>
</feature>
<feature type="binding site" evidence="12">
    <location>
        <position position="182"/>
    </location>
    <ligand>
        <name>ATP</name>
        <dbReference type="ChEBI" id="CHEBI:30616"/>
    </ligand>
</feature>
<keyword evidence="4 12" id="KW-0808">Transferase</keyword>
<evidence type="ECO:0000259" key="13">
    <source>
        <dbReference type="Pfam" id="PF00294"/>
    </source>
</evidence>
<feature type="binding site" evidence="12">
    <location>
        <begin position="39"/>
        <end position="43"/>
    </location>
    <ligand>
        <name>substrate</name>
    </ligand>
</feature>
<proteinExistence type="inferred from homology"/>
<evidence type="ECO:0000313" key="15">
    <source>
        <dbReference type="Proteomes" id="UP000263232"/>
    </source>
</evidence>
<dbReference type="AlphaFoldDB" id="A0A347WNC7"/>
<dbReference type="HAMAP" id="MF_01987">
    <property type="entry name" value="Ribokinase"/>
    <property type="match status" value="1"/>
</dbReference>
<feature type="binding site" evidence="12">
    <location>
        <begin position="239"/>
        <end position="240"/>
    </location>
    <ligand>
        <name>ATP</name>
        <dbReference type="ChEBI" id="CHEBI:30616"/>
    </ligand>
</feature>
<evidence type="ECO:0000256" key="11">
    <source>
        <dbReference type="ARBA" id="ARBA00023277"/>
    </source>
</evidence>
<dbReference type="InterPro" id="IPR011877">
    <property type="entry name" value="Ribokinase"/>
</dbReference>
<gene>
    <name evidence="12 14" type="primary">rbsK</name>
    <name evidence="14" type="ORF">CL176_11565</name>
</gene>
<evidence type="ECO:0000256" key="6">
    <source>
        <dbReference type="ARBA" id="ARBA00022741"/>
    </source>
</evidence>
<dbReference type="PRINTS" id="PR00990">
    <property type="entry name" value="RIBOKINASE"/>
</dbReference>
<evidence type="ECO:0000256" key="5">
    <source>
        <dbReference type="ARBA" id="ARBA00022723"/>
    </source>
</evidence>
<dbReference type="InterPro" id="IPR002139">
    <property type="entry name" value="Ribo/fructo_kinase"/>
</dbReference>
<feature type="binding site" evidence="12">
    <location>
        <begin position="208"/>
        <end position="213"/>
    </location>
    <ligand>
        <name>ATP</name>
        <dbReference type="ChEBI" id="CHEBI:30616"/>
    </ligand>
</feature>
<feature type="binding site" evidence="12">
    <location>
        <position position="236"/>
    </location>
    <ligand>
        <name>K(+)</name>
        <dbReference type="ChEBI" id="CHEBI:29103"/>
    </ligand>
</feature>
<dbReference type="OrthoDB" id="9775849at2"/>
<dbReference type="EMBL" id="CP023434">
    <property type="protein sequence ID" value="AXY26584.1"/>
    <property type="molecule type" value="Genomic_DNA"/>
</dbReference>
<comment type="similarity">
    <text evidence="12">Belongs to the carbohydrate kinase PfkB family. Ribokinase subfamily.</text>
</comment>
<keyword evidence="11 12" id="KW-0119">Carbohydrate metabolism</keyword>
<dbReference type="CDD" id="cd01174">
    <property type="entry name" value="ribokinase"/>
    <property type="match status" value="1"/>
</dbReference>
<keyword evidence="7 12" id="KW-0418">Kinase</keyword>
<dbReference type="GO" id="GO:0046872">
    <property type="term" value="F:metal ion binding"/>
    <property type="evidence" value="ECO:0007669"/>
    <property type="project" value="UniProtKB-KW"/>
</dbReference>
<evidence type="ECO:0000313" key="14">
    <source>
        <dbReference type="EMBL" id="AXY26584.1"/>
    </source>
</evidence>
<dbReference type="KEGG" id="abae:CL176_11565"/>